<feature type="domain" description="HNH" evidence="1">
    <location>
        <begin position="31"/>
        <end position="77"/>
    </location>
</feature>
<dbReference type="GO" id="GO:0003676">
    <property type="term" value="F:nucleic acid binding"/>
    <property type="evidence" value="ECO:0007669"/>
    <property type="project" value="InterPro"/>
</dbReference>
<sequence length="99" mass="11741">MAKPYAKSFYNSKAWKGCRASYIATIYDKMCERCHRELGYIVDHIKEITPENIHDPNITLNHRNLQYLCVECHNVKTFQKHNPLRDDVKFDENGDLVQR</sequence>
<organism evidence="2 3">
    <name type="scientific">Lysinibacillus fusiformis</name>
    <dbReference type="NCBI Taxonomy" id="28031"/>
    <lineage>
        <taxon>Bacteria</taxon>
        <taxon>Bacillati</taxon>
        <taxon>Bacillota</taxon>
        <taxon>Bacilli</taxon>
        <taxon>Bacillales</taxon>
        <taxon>Bacillaceae</taxon>
        <taxon>Lysinibacillus</taxon>
    </lineage>
</organism>
<reference evidence="2 3" key="1">
    <citation type="submission" date="2016-10" db="EMBL/GenBank/DDBJ databases">
        <authorList>
            <person name="Varghese N."/>
            <person name="Submissions S."/>
        </authorList>
    </citation>
    <scope>NUCLEOTIDE SEQUENCE [LARGE SCALE GENOMIC DNA]</scope>
    <source>
        <strain evidence="2 3">TC-13</strain>
    </source>
</reference>
<proteinExistence type="predicted"/>
<gene>
    <name evidence="2" type="ORF">SAMN02787113_01985</name>
</gene>
<keyword evidence="2" id="KW-0540">Nuclease</keyword>
<dbReference type="Proteomes" id="UP000199410">
    <property type="component" value="Unassembled WGS sequence"/>
</dbReference>
<comment type="caution">
    <text evidence="2">The sequence shown here is derived from an EMBL/GenBank/DDBJ whole genome shotgun (WGS) entry which is preliminary data.</text>
</comment>
<keyword evidence="2" id="KW-0255">Endonuclease</keyword>
<dbReference type="AlphaFoldDB" id="A0A1H9HCJ6"/>
<dbReference type="GO" id="GO:0004519">
    <property type="term" value="F:endonuclease activity"/>
    <property type="evidence" value="ECO:0007669"/>
    <property type="project" value="UniProtKB-KW"/>
</dbReference>
<dbReference type="InterPro" id="IPR002711">
    <property type="entry name" value="HNH"/>
</dbReference>
<evidence type="ECO:0000313" key="3">
    <source>
        <dbReference type="Proteomes" id="UP000199410"/>
    </source>
</evidence>
<protein>
    <submittedName>
        <fullName evidence="2">HNH endonuclease</fullName>
    </submittedName>
</protein>
<keyword evidence="2" id="KW-0378">Hydrolase</keyword>
<dbReference type="GO" id="GO:0008270">
    <property type="term" value="F:zinc ion binding"/>
    <property type="evidence" value="ECO:0007669"/>
    <property type="project" value="InterPro"/>
</dbReference>
<dbReference type="EMBL" id="FOEL01000006">
    <property type="protein sequence ID" value="SEQ60013.1"/>
    <property type="molecule type" value="Genomic_DNA"/>
</dbReference>
<accession>A0A1H9HCJ6</accession>
<evidence type="ECO:0000313" key="2">
    <source>
        <dbReference type="EMBL" id="SEQ60013.1"/>
    </source>
</evidence>
<evidence type="ECO:0000259" key="1">
    <source>
        <dbReference type="Pfam" id="PF01844"/>
    </source>
</evidence>
<dbReference type="Pfam" id="PF01844">
    <property type="entry name" value="HNH"/>
    <property type="match status" value="1"/>
</dbReference>
<name>A0A1H9HCJ6_9BACI</name>